<reference evidence="1 2" key="1">
    <citation type="submission" date="2021-06" db="EMBL/GenBank/DDBJ databases">
        <title>Caerostris extrusa draft genome.</title>
        <authorList>
            <person name="Kono N."/>
            <person name="Arakawa K."/>
        </authorList>
    </citation>
    <scope>NUCLEOTIDE SEQUENCE [LARGE SCALE GENOMIC DNA]</scope>
</reference>
<sequence>MNGLKTKKKKNPMNPSVKVLVSFVNTEKSHIRGEKRTDKLDLRQVASMVLACFDACKELLQSFNVCKHFPTPPPTERRWFCRTHWCS</sequence>
<dbReference type="EMBL" id="BPLR01021522">
    <property type="protein sequence ID" value="GIX90689.1"/>
    <property type="molecule type" value="Genomic_DNA"/>
</dbReference>
<evidence type="ECO:0000313" key="1">
    <source>
        <dbReference type="EMBL" id="GIX90689.1"/>
    </source>
</evidence>
<protein>
    <submittedName>
        <fullName evidence="1">Uncharacterized protein</fullName>
    </submittedName>
</protein>
<dbReference type="AlphaFoldDB" id="A0AAV4P435"/>
<organism evidence="1 2">
    <name type="scientific">Caerostris extrusa</name>
    <name type="common">Bark spider</name>
    <name type="synonym">Caerostris bankana</name>
    <dbReference type="NCBI Taxonomy" id="172846"/>
    <lineage>
        <taxon>Eukaryota</taxon>
        <taxon>Metazoa</taxon>
        <taxon>Ecdysozoa</taxon>
        <taxon>Arthropoda</taxon>
        <taxon>Chelicerata</taxon>
        <taxon>Arachnida</taxon>
        <taxon>Araneae</taxon>
        <taxon>Araneomorphae</taxon>
        <taxon>Entelegynae</taxon>
        <taxon>Araneoidea</taxon>
        <taxon>Araneidae</taxon>
        <taxon>Caerostris</taxon>
    </lineage>
</organism>
<comment type="caution">
    <text evidence="1">The sequence shown here is derived from an EMBL/GenBank/DDBJ whole genome shotgun (WGS) entry which is preliminary data.</text>
</comment>
<proteinExistence type="predicted"/>
<accession>A0AAV4P435</accession>
<evidence type="ECO:0000313" key="2">
    <source>
        <dbReference type="Proteomes" id="UP001054945"/>
    </source>
</evidence>
<name>A0AAV4P435_CAEEX</name>
<keyword evidence="2" id="KW-1185">Reference proteome</keyword>
<gene>
    <name evidence="1" type="ORF">CEXT_755511</name>
</gene>
<dbReference type="Proteomes" id="UP001054945">
    <property type="component" value="Unassembled WGS sequence"/>
</dbReference>